<feature type="domain" description="Cas12f1-like TNB" evidence="2">
    <location>
        <begin position="2"/>
        <end position="65"/>
    </location>
</feature>
<dbReference type="OrthoDB" id="5915636at2"/>
<dbReference type="STRING" id="1945520.A1019T_01713"/>
<evidence type="ECO:0000256" key="1">
    <source>
        <dbReference type="ARBA" id="ARBA00023125"/>
    </source>
</evidence>
<evidence type="ECO:0000259" key="2">
    <source>
        <dbReference type="Pfam" id="PF07282"/>
    </source>
</evidence>
<evidence type="ECO:0000313" key="4">
    <source>
        <dbReference type="Proteomes" id="UP000188169"/>
    </source>
</evidence>
<dbReference type="GO" id="GO:0003677">
    <property type="term" value="F:DNA binding"/>
    <property type="evidence" value="ECO:0007669"/>
    <property type="project" value="UniProtKB-KW"/>
</dbReference>
<keyword evidence="4" id="KW-1185">Reference proteome</keyword>
<proteinExistence type="predicted"/>
<evidence type="ECO:0000313" key="3">
    <source>
        <dbReference type="EMBL" id="SJM37729.1"/>
    </source>
</evidence>
<sequence>MMVDMLEYKQKWQGGILIRVDPKYTSQACFECQHIAKENRQTQAKFECVKCGYKANADFNAARNILAAGHAVLSVEGGCSKGRPLMQKTSEVREEVT</sequence>
<name>A0A1R4EH27_9GAMM</name>
<organism evidence="3 4">
    <name type="scientific">Psychrobacter pasteurii</name>
    <dbReference type="NCBI Taxonomy" id="1945520"/>
    <lineage>
        <taxon>Bacteria</taxon>
        <taxon>Pseudomonadati</taxon>
        <taxon>Pseudomonadota</taxon>
        <taxon>Gammaproteobacteria</taxon>
        <taxon>Moraxellales</taxon>
        <taxon>Moraxellaceae</taxon>
        <taxon>Psychrobacter</taxon>
    </lineage>
</organism>
<gene>
    <name evidence="3" type="ORF">A1019T_01713</name>
</gene>
<keyword evidence="1 3" id="KW-0238">DNA-binding</keyword>
<dbReference type="EMBL" id="FUGD01000100">
    <property type="protein sequence ID" value="SJM37729.1"/>
    <property type="molecule type" value="Genomic_DNA"/>
</dbReference>
<reference evidence="4" key="1">
    <citation type="submission" date="2017-02" db="EMBL/GenBank/DDBJ databases">
        <authorList>
            <person name="Mornico D."/>
        </authorList>
    </citation>
    <scope>NUCLEOTIDE SEQUENCE [LARGE SCALE GENOMIC DNA]</scope>
</reference>
<dbReference type="AlphaFoldDB" id="A0A1R4EH27"/>
<protein>
    <submittedName>
        <fullName evidence="3">Putative transposase DNA-binding domain protein</fullName>
    </submittedName>
</protein>
<dbReference type="Proteomes" id="UP000188169">
    <property type="component" value="Unassembled WGS sequence"/>
</dbReference>
<dbReference type="Pfam" id="PF07282">
    <property type="entry name" value="Cas12f1-like_TNB"/>
    <property type="match status" value="1"/>
</dbReference>
<accession>A0A1R4EH27</accession>
<dbReference type="InterPro" id="IPR010095">
    <property type="entry name" value="Cas12f1-like_TNB"/>
</dbReference>